<sequence length="151" mass="17057">MKSQILISVSLETRVGSTYYLLSIARRKVGGIKAGVDNKFVRHAVELTIDKAVIPLGSRYFTKKPASHRSCPPCLSVRGALLYTSSRLFSYSSSLSTLHRESSLNHCPLISRRQRHRRRGVREKGSSSRLSSRFPLNFDSTFFCWRGPVKP</sequence>
<dbReference type="EMBL" id="JADYXP020000005">
    <property type="protein sequence ID" value="KAL0124929.1"/>
    <property type="molecule type" value="Genomic_DNA"/>
</dbReference>
<protein>
    <submittedName>
        <fullName evidence="1">Uncharacterized protein</fullName>
    </submittedName>
</protein>
<proteinExistence type="predicted"/>
<organism evidence="1 2">
    <name type="scientific">Cardiocondyla obscurior</name>
    <dbReference type="NCBI Taxonomy" id="286306"/>
    <lineage>
        <taxon>Eukaryota</taxon>
        <taxon>Metazoa</taxon>
        <taxon>Ecdysozoa</taxon>
        <taxon>Arthropoda</taxon>
        <taxon>Hexapoda</taxon>
        <taxon>Insecta</taxon>
        <taxon>Pterygota</taxon>
        <taxon>Neoptera</taxon>
        <taxon>Endopterygota</taxon>
        <taxon>Hymenoptera</taxon>
        <taxon>Apocrita</taxon>
        <taxon>Aculeata</taxon>
        <taxon>Formicoidea</taxon>
        <taxon>Formicidae</taxon>
        <taxon>Myrmicinae</taxon>
        <taxon>Cardiocondyla</taxon>
    </lineage>
</organism>
<dbReference type="AlphaFoldDB" id="A0AAW2G9N2"/>
<evidence type="ECO:0000313" key="2">
    <source>
        <dbReference type="Proteomes" id="UP001430953"/>
    </source>
</evidence>
<evidence type="ECO:0000313" key="1">
    <source>
        <dbReference type="EMBL" id="KAL0124929.1"/>
    </source>
</evidence>
<dbReference type="Proteomes" id="UP001430953">
    <property type="component" value="Unassembled WGS sequence"/>
</dbReference>
<accession>A0AAW2G9N2</accession>
<comment type="caution">
    <text evidence="1">The sequence shown here is derived from an EMBL/GenBank/DDBJ whole genome shotgun (WGS) entry which is preliminary data.</text>
</comment>
<name>A0AAW2G9N2_9HYME</name>
<keyword evidence="2" id="KW-1185">Reference proteome</keyword>
<gene>
    <name evidence="1" type="ORF">PUN28_006650</name>
</gene>
<reference evidence="1 2" key="1">
    <citation type="submission" date="2023-03" db="EMBL/GenBank/DDBJ databases">
        <title>High recombination rates correlate with genetic variation in Cardiocondyla obscurior ants.</title>
        <authorList>
            <person name="Errbii M."/>
        </authorList>
    </citation>
    <scope>NUCLEOTIDE SEQUENCE [LARGE SCALE GENOMIC DNA]</scope>
    <source>
        <strain evidence="1">Alpha-2009</strain>
        <tissue evidence="1">Whole body</tissue>
    </source>
</reference>